<comment type="subcellular location">
    <subcellularLocation>
        <location evidence="1">Cell membrane</location>
        <topology evidence="1">Multi-pass membrane protein</topology>
    </subcellularLocation>
</comment>
<keyword evidence="1 2" id="KW-0472">Membrane</keyword>
<name>Q12UN5_METBU</name>
<dbReference type="OrthoDB" id="50443at2157"/>
<keyword evidence="4" id="KW-1185">Reference proteome</keyword>
<keyword evidence="2" id="KW-0812">Transmembrane</keyword>
<dbReference type="InterPro" id="IPR003784">
    <property type="entry name" value="BioY"/>
</dbReference>
<evidence type="ECO:0000313" key="4">
    <source>
        <dbReference type="Proteomes" id="UP000001979"/>
    </source>
</evidence>
<feature type="transmembrane region" description="Helical" evidence="2">
    <location>
        <begin position="54"/>
        <end position="81"/>
    </location>
</feature>
<accession>Q12UN5</accession>
<dbReference type="KEGG" id="mbu:Mbur_1961"/>
<dbReference type="GO" id="GO:0005886">
    <property type="term" value="C:plasma membrane"/>
    <property type="evidence" value="ECO:0007669"/>
    <property type="project" value="UniProtKB-SubCell"/>
</dbReference>
<sequence>MDMVNNNSHAKYDVINSNSNIKKMVYSSLFAALTSIGAYITVPLGPIPFTLQMVFVLMAGAMLGSKWGGISMIVYVLLGIAGLPVFSNGGSGLGVILGPTGGYLIGFIAAAFIIGYLFEMNGSNNLLKNGLFVTIGSVVIFCFGLAHLMIVADMSFMQAVTVGFLPFILPGIVKIAVATGIATKYKI</sequence>
<comment type="similarity">
    <text evidence="1">Belongs to the BioY family.</text>
</comment>
<evidence type="ECO:0000313" key="3">
    <source>
        <dbReference type="EMBL" id="ABE52841.1"/>
    </source>
</evidence>
<dbReference type="Pfam" id="PF02632">
    <property type="entry name" value="BioY"/>
    <property type="match status" value="1"/>
</dbReference>
<evidence type="ECO:0000256" key="1">
    <source>
        <dbReference type="PIRNR" id="PIRNR016661"/>
    </source>
</evidence>
<gene>
    <name evidence="3" type="ordered locus">Mbur_1961</name>
</gene>
<feature type="transmembrane region" description="Helical" evidence="2">
    <location>
        <begin position="156"/>
        <end position="177"/>
    </location>
</feature>
<protein>
    <recommendedName>
        <fullName evidence="5">BioY family protein</fullName>
    </recommendedName>
</protein>
<evidence type="ECO:0008006" key="5">
    <source>
        <dbReference type="Google" id="ProtNLM"/>
    </source>
</evidence>
<feature type="transmembrane region" description="Helical" evidence="2">
    <location>
        <begin position="101"/>
        <end position="118"/>
    </location>
</feature>
<keyword evidence="2" id="KW-1133">Transmembrane helix</keyword>
<dbReference type="PIRSF" id="PIRSF016661">
    <property type="entry name" value="BioY"/>
    <property type="match status" value="1"/>
</dbReference>
<dbReference type="Proteomes" id="UP000001979">
    <property type="component" value="Chromosome"/>
</dbReference>
<organism evidence="3 4">
    <name type="scientific">Methanococcoides burtonii (strain DSM 6242 / NBRC 107633 / OCM 468 / ACE-M)</name>
    <dbReference type="NCBI Taxonomy" id="259564"/>
    <lineage>
        <taxon>Archaea</taxon>
        <taxon>Methanobacteriati</taxon>
        <taxon>Methanobacteriota</taxon>
        <taxon>Stenosarchaea group</taxon>
        <taxon>Methanomicrobia</taxon>
        <taxon>Methanosarcinales</taxon>
        <taxon>Methanosarcinaceae</taxon>
        <taxon>Methanococcoides</taxon>
    </lineage>
</organism>
<dbReference type="GO" id="GO:0015225">
    <property type="term" value="F:biotin transmembrane transporter activity"/>
    <property type="evidence" value="ECO:0007669"/>
    <property type="project" value="UniProtKB-UniRule"/>
</dbReference>
<reference evidence="4" key="1">
    <citation type="journal article" date="2009" name="ISME J.">
        <title>The genome sequence of the psychrophilic archaeon, Methanococcoides burtonii: the role of genome evolution in cold adaptation.</title>
        <authorList>
            <person name="Allen M.A."/>
            <person name="Lauro F.M."/>
            <person name="Williams T.J."/>
            <person name="Burg D."/>
            <person name="Siddiqui K.S."/>
            <person name="De Francisci D."/>
            <person name="Chong K.W."/>
            <person name="Pilak O."/>
            <person name="Chew H.H."/>
            <person name="De Maere M.Z."/>
            <person name="Ting L."/>
            <person name="Katrib M."/>
            <person name="Ng C."/>
            <person name="Sowers K.R."/>
            <person name="Galperin M.Y."/>
            <person name="Anderson I.J."/>
            <person name="Ivanova N."/>
            <person name="Dalin E."/>
            <person name="Martinez M."/>
            <person name="Lapidus A."/>
            <person name="Hauser L."/>
            <person name="Land M."/>
            <person name="Thomas T."/>
            <person name="Cavicchioli R."/>
        </authorList>
    </citation>
    <scope>NUCLEOTIDE SEQUENCE [LARGE SCALE GENOMIC DNA]</scope>
    <source>
        <strain evidence="4">DSM 6242 / NBRC 107633 / OCM 468 / ACE-M</strain>
    </source>
</reference>
<feature type="transmembrane region" description="Helical" evidence="2">
    <location>
        <begin position="130"/>
        <end position="150"/>
    </location>
</feature>
<evidence type="ECO:0000256" key="2">
    <source>
        <dbReference type="SAM" id="Phobius"/>
    </source>
</evidence>
<keyword evidence="1" id="KW-1003">Cell membrane</keyword>
<dbReference type="AlphaFoldDB" id="Q12UN5"/>
<dbReference type="EMBL" id="CP000300">
    <property type="protein sequence ID" value="ABE52841.1"/>
    <property type="molecule type" value="Genomic_DNA"/>
</dbReference>
<dbReference type="STRING" id="259564.Mbur_1961"/>
<dbReference type="HOGENOM" id="CLU_077931_3_1_2"/>
<dbReference type="PANTHER" id="PTHR34295:SF1">
    <property type="entry name" value="BIOTIN TRANSPORTER BIOY"/>
    <property type="match status" value="1"/>
</dbReference>
<dbReference type="PANTHER" id="PTHR34295">
    <property type="entry name" value="BIOTIN TRANSPORTER BIOY"/>
    <property type="match status" value="1"/>
</dbReference>
<dbReference type="Gene3D" id="1.10.1760.20">
    <property type="match status" value="1"/>
</dbReference>
<proteinExistence type="inferred from homology"/>
<keyword evidence="1" id="KW-0813">Transport</keyword>
<feature type="transmembrane region" description="Helical" evidence="2">
    <location>
        <begin position="24"/>
        <end position="42"/>
    </location>
</feature>